<protein>
    <recommendedName>
        <fullName evidence="11 12">ATP synthase subunit a</fullName>
    </recommendedName>
    <alternativeName>
        <fullName evidence="11">ATP synthase F0 sector subunit a</fullName>
    </alternativeName>
    <alternativeName>
        <fullName evidence="11">F-ATPase subunit 6</fullName>
    </alternativeName>
</protein>
<dbReference type="HAMAP" id="MF_01393">
    <property type="entry name" value="ATP_synth_a_bact"/>
    <property type="match status" value="1"/>
</dbReference>
<dbReference type="RefSeq" id="WP_101333108.1">
    <property type="nucleotide sequence ID" value="NZ_PJNI01000001.1"/>
</dbReference>
<keyword evidence="11" id="KW-1003">Cell membrane</keyword>
<accession>A0A2I0R5V1</accession>
<name>A0A2I0R5V1_9FLAO</name>
<dbReference type="SUPFAM" id="SSF81336">
    <property type="entry name" value="F1F0 ATP synthase subunit A"/>
    <property type="match status" value="1"/>
</dbReference>
<keyword evidence="8 11" id="KW-0406">Ion transport</keyword>
<feature type="chain" id="PRO_5014116748" description="ATP synthase subunit a" evidence="13">
    <location>
        <begin position="24"/>
        <end position="369"/>
    </location>
</feature>
<comment type="subcellular location">
    <subcellularLocation>
        <location evidence="11 12">Cell membrane</location>
        <topology evidence="11 12">Multi-pass membrane protein</topology>
    </subcellularLocation>
    <subcellularLocation>
        <location evidence="1">Membrane</location>
        <topology evidence="1">Multi-pass membrane protein</topology>
    </subcellularLocation>
</comment>
<feature type="transmembrane region" description="Helical" evidence="11">
    <location>
        <begin position="276"/>
        <end position="296"/>
    </location>
</feature>
<evidence type="ECO:0000256" key="5">
    <source>
        <dbReference type="ARBA" id="ARBA00022692"/>
    </source>
</evidence>
<dbReference type="GO" id="GO:0046933">
    <property type="term" value="F:proton-transporting ATP synthase activity, rotational mechanism"/>
    <property type="evidence" value="ECO:0007669"/>
    <property type="project" value="UniProtKB-UniRule"/>
</dbReference>
<keyword evidence="7 11" id="KW-1133">Transmembrane helix</keyword>
<dbReference type="PANTHER" id="PTHR11410:SF0">
    <property type="entry name" value="ATP SYNTHASE SUBUNIT A"/>
    <property type="match status" value="1"/>
</dbReference>
<dbReference type="PRINTS" id="PR00123">
    <property type="entry name" value="ATPASEA"/>
</dbReference>
<keyword evidence="10 11" id="KW-0066">ATP synthesis</keyword>
<evidence type="ECO:0000256" key="13">
    <source>
        <dbReference type="SAM" id="SignalP"/>
    </source>
</evidence>
<evidence type="ECO:0000313" key="15">
    <source>
        <dbReference type="Proteomes" id="UP000236654"/>
    </source>
</evidence>
<evidence type="ECO:0000256" key="1">
    <source>
        <dbReference type="ARBA" id="ARBA00004141"/>
    </source>
</evidence>
<feature type="transmembrane region" description="Helical" evidence="11">
    <location>
        <begin position="244"/>
        <end position="264"/>
    </location>
</feature>
<comment type="similarity">
    <text evidence="2 11 12">Belongs to the ATPase A chain family.</text>
</comment>
<evidence type="ECO:0000256" key="11">
    <source>
        <dbReference type="HAMAP-Rule" id="MF_01393"/>
    </source>
</evidence>
<feature type="transmembrane region" description="Helical" evidence="11">
    <location>
        <begin position="339"/>
        <end position="366"/>
    </location>
</feature>
<sequence length="369" mass="41316">MLNTAIKALVWTVVMLLSAPVFSSSPEEGEPVDVTEMIMHHIKDAHEWHILTYTDDNDGKQHVSIHLPIILIDNGLKVFSSKRLYHEESPIQITNAEGEKDHYYLNSELGYAVYHETIYKLNENGELDFDEAGHVISAKPYDFSITKHVFTLLFSSVLLIFLLKIAVKTYKRDGMHPPKGLARFIEPIVIFVRDDIARTNIGEAKYEKYMPYLLTAFFFIWINNMLGLVPIFPGGANLTGDISFTLSLAAITLLITVFSGNKHYWGHIFATPGVPFWLLPIMIPVEIVGIFAKPFALMVRLFANITAGHIIILSLTGIIFTFGSAAWAGLSIPMSLFLLILKLLVAFLQAFIFTMLSALFIGGAVAEEH</sequence>
<keyword evidence="15" id="KW-1185">Reference proteome</keyword>
<keyword evidence="5 11" id="KW-0812">Transmembrane</keyword>
<keyword evidence="13" id="KW-0732">Signal</keyword>
<dbReference type="GO" id="GO:0045259">
    <property type="term" value="C:proton-transporting ATP synthase complex"/>
    <property type="evidence" value="ECO:0007669"/>
    <property type="project" value="UniProtKB-KW"/>
</dbReference>
<organism evidence="14 15">
    <name type="scientific">Brumimicrobium salinarum</name>
    <dbReference type="NCBI Taxonomy" id="2058658"/>
    <lineage>
        <taxon>Bacteria</taxon>
        <taxon>Pseudomonadati</taxon>
        <taxon>Bacteroidota</taxon>
        <taxon>Flavobacteriia</taxon>
        <taxon>Flavobacteriales</taxon>
        <taxon>Crocinitomicaceae</taxon>
        <taxon>Brumimicrobium</taxon>
    </lineage>
</organism>
<dbReference type="PANTHER" id="PTHR11410">
    <property type="entry name" value="ATP SYNTHASE SUBUNIT A"/>
    <property type="match status" value="1"/>
</dbReference>
<dbReference type="Gene3D" id="1.20.120.220">
    <property type="entry name" value="ATP synthase, F0 complex, subunit A"/>
    <property type="match status" value="1"/>
</dbReference>
<evidence type="ECO:0000256" key="6">
    <source>
        <dbReference type="ARBA" id="ARBA00022781"/>
    </source>
</evidence>
<evidence type="ECO:0000256" key="2">
    <source>
        <dbReference type="ARBA" id="ARBA00006810"/>
    </source>
</evidence>
<dbReference type="Pfam" id="PF00119">
    <property type="entry name" value="ATP-synt_A"/>
    <property type="match status" value="1"/>
</dbReference>
<dbReference type="EMBL" id="PJNI01000001">
    <property type="protein sequence ID" value="PKR81962.1"/>
    <property type="molecule type" value="Genomic_DNA"/>
</dbReference>
<dbReference type="CDD" id="cd00310">
    <property type="entry name" value="ATP-synt_Fo_a_6"/>
    <property type="match status" value="1"/>
</dbReference>
<gene>
    <name evidence="11 14" type="primary">atpB</name>
    <name evidence="14" type="ORF">CW751_01085</name>
</gene>
<proteinExistence type="inferred from homology"/>
<feature type="signal peptide" evidence="13">
    <location>
        <begin position="1"/>
        <end position="23"/>
    </location>
</feature>
<keyword evidence="6 11" id="KW-0375">Hydrogen ion transport</keyword>
<evidence type="ECO:0000256" key="4">
    <source>
        <dbReference type="ARBA" id="ARBA00022547"/>
    </source>
</evidence>
<dbReference type="OrthoDB" id="9809130at2"/>
<dbReference type="GO" id="GO:0005886">
    <property type="term" value="C:plasma membrane"/>
    <property type="evidence" value="ECO:0007669"/>
    <property type="project" value="UniProtKB-SubCell"/>
</dbReference>
<evidence type="ECO:0000256" key="8">
    <source>
        <dbReference type="ARBA" id="ARBA00023065"/>
    </source>
</evidence>
<feature type="transmembrane region" description="Helical" evidence="11">
    <location>
        <begin position="302"/>
        <end position="327"/>
    </location>
</feature>
<keyword evidence="4 11" id="KW-0138">CF(0)</keyword>
<keyword evidence="3 11" id="KW-0813">Transport</keyword>
<feature type="transmembrane region" description="Helical" evidence="11">
    <location>
        <begin position="149"/>
        <end position="167"/>
    </location>
</feature>
<dbReference type="InterPro" id="IPR000568">
    <property type="entry name" value="ATP_synth_F0_asu"/>
</dbReference>
<evidence type="ECO:0000256" key="9">
    <source>
        <dbReference type="ARBA" id="ARBA00023136"/>
    </source>
</evidence>
<evidence type="ECO:0000313" key="14">
    <source>
        <dbReference type="EMBL" id="PKR81962.1"/>
    </source>
</evidence>
<dbReference type="InterPro" id="IPR045083">
    <property type="entry name" value="ATP_synth_F0_asu_bact/mt"/>
</dbReference>
<evidence type="ECO:0000256" key="3">
    <source>
        <dbReference type="ARBA" id="ARBA00022448"/>
    </source>
</evidence>
<dbReference type="NCBIfam" id="TIGR01131">
    <property type="entry name" value="ATP_synt_6_or_A"/>
    <property type="match status" value="1"/>
</dbReference>
<evidence type="ECO:0000256" key="7">
    <source>
        <dbReference type="ARBA" id="ARBA00022989"/>
    </source>
</evidence>
<evidence type="ECO:0000256" key="10">
    <source>
        <dbReference type="ARBA" id="ARBA00023310"/>
    </source>
</evidence>
<reference evidence="14 15" key="1">
    <citation type="submission" date="2017-12" db="EMBL/GenBank/DDBJ databases">
        <title>The draft genome sequence of Brumimicrobium saltpan LHR20.</title>
        <authorList>
            <person name="Do Z.-J."/>
            <person name="Luo H.-R."/>
        </authorList>
    </citation>
    <scope>NUCLEOTIDE SEQUENCE [LARGE SCALE GENOMIC DNA]</scope>
    <source>
        <strain evidence="14 15">LHR20</strain>
    </source>
</reference>
<feature type="transmembrane region" description="Helical" evidence="11">
    <location>
        <begin position="212"/>
        <end position="232"/>
    </location>
</feature>
<dbReference type="Proteomes" id="UP000236654">
    <property type="component" value="Unassembled WGS sequence"/>
</dbReference>
<evidence type="ECO:0000256" key="12">
    <source>
        <dbReference type="RuleBase" id="RU000483"/>
    </source>
</evidence>
<keyword evidence="9 11" id="KW-0472">Membrane</keyword>
<dbReference type="InterPro" id="IPR035908">
    <property type="entry name" value="F0_ATP_A_sf"/>
</dbReference>
<dbReference type="AlphaFoldDB" id="A0A2I0R5V1"/>
<comment type="function">
    <text evidence="11 12">Key component of the proton channel; it plays a direct role in the translocation of protons across the membrane.</text>
</comment>
<comment type="caution">
    <text evidence="14">The sequence shown here is derived from an EMBL/GenBank/DDBJ whole genome shotgun (WGS) entry which is preliminary data.</text>
</comment>